<accession>A0ABV7CD96</accession>
<comment type="caution">
    <text evidence="1">The sequence shown here is derived from an EMBL/GenBank/DDBJ whole genome shotgun (WGS) entry which is preliminary data.</text>
</comment>
<name>A0ABV7CD96_9VIBR</name>
<evidence type="ECO:0000313" key="1">
    <source>
        <dbReference type="EMBL" id="MFC3025259.1"/>
    </source>
</evidence>
<evidence type="ECO:0000313" key="2">
    <source>
        <dbReference type="Proteomes" id="UP001595384"/>
    </source>
</evidence>
<protein>
    <submittedName>
        <fullName evidence="1">Uncharacterized protein</fullName>
    </submittedName>
</protein>
<gene>
    <name evidence="1" type="ORF">ACFODT_15760</name>
</gene>
<proteinExistence type="predicted"/>
<organism evidence="1 2">
    <name type="scientific">Vibrio zhugei</name>
    <dbReference type="NCBI Taxonomy" id="2479546"/>
    <lineage>
        <taxon>Bacteria</taxon>
        <taxon>Pseudomonadati</taxon>
        <taxon>Pseudomonadota</taxon>
        <taxon>Gammaproteobacteria</taxon>
        <taxon>Vibrionales</taxon>
        <taxon>Vibrionaceae</taxon>
        <taxon>Vibrio</taxon>
    </lineage>
</organism>
<keyword evidence="2" id="KW-1185">Reference proteome</keyword>
<sequence>MNGYDLPSTILATKRVGYVKSAKGKSQGQLELKSAQDVLRKPVTVNELTVSAL</sequence>
<dbReference type="Proteomes" id="UP001595384">
    <property type="component" value="Unassembled WGS sequence"/>
</dbReference>
<reference evidence="2" key="1">
    <citation type="journal article" date="2019" name="Int. J. Syst. Evol. Microbiol.">
        <title>The Global Catalogue of Microorganisms (GCM) 10K type strain sequencing project: providing services to taxonomists for standard genome sequencing and annotation.</title>
        <authorList>
            <consortium name="The Broad Institute Genomics Platform"/>
            <consortium name="The Broad Institute Genome Sequencing Center for Infectious Disease"/>
            <person name="Wu L."/>
            <person name="Ma J."/>
        </authorList>
    </citation>
    <scope>NUCLEOTIDE SEQUENCE [LARGE SCALE GENOMIC DNA]</scope>
    <source>
        <strain evidence="2">KCTC 62784</strain>
    </source>
</reference>
<dbReference type="EMBL" id="JBHRSE010000113">
    <property type="protein sequence ID" value="MFC3025259.1"/>
    <property type="molecule type" value="Genomic_DNA"/>
</dbReference>
<dbReference type="RefSeq" id="WP_164711782.1">
    <property type="nucleotide sequence ID" value="NZ_AP024912.1"/>
</dbReference>